<sequence>MKALQKMMAKPLASQYLLLASYASALGFCCSQAQPSSHHEGVAEDDEQAVVNTCSTAGIDLLPVIFGTRLLEASWRCCIPVPSVDADLIIF</sequence>
<dbReference type="EMBL" id="CP042193">
    <property type="protein sequence ID" value="QDS73497.1"/>
    <property type="molecule type" value="Genomic_DNA"/>
</dbReference>
<dbReference type="Proteomes" id="UP000316270">
    <property type="component" value="Chromosome 9"/>
</dbReference>
<keyword evidence="1" id="KW-0732">Signal</keyword>
<gene>
    <name evidence="2" type="ORF">FKW77_009272</name>
</gene>
<accession>A0A517LCX4</accession>
<evidence type="ECO:0000313" key="3">
    <source>
        <dbReference type="Proteomes" id="UP000316270"/>
    </source>
</evidence>
<evidence type="ECO:0000256" key="1">
    <source>
        <dbReference type="SAM" id="SignalP"/>
    </source>
</evidence>
<organism evidence="2 3">
    <name type="scientific">Venturia effusa</name>
    <dbReference type="NCBI Taxonomy" id="50376"/>
    <lineage>
        <taxon>Eukaryota</taxon>
        <taxon>Fungi</taxon>
        <taxon>Dikarya</taxon>
        <taxon>Ascomycota</taxon>
        <taxon>Pezizomycotina</taxon>
        <taxon>Dothideomycetes</taxon>
        <taxon>Pleosporomycetidae</taxon>
        <taxon>Venturiales</taxon>
        <taxon>Venturiaceae</taxon>
        <taxon>Venturia</taxon>
    </lineage>
</organism>
<name>A0A517LCX4_9PEZI</name>
<reference evidence="2 3" key="1">
    <citation type="submission" date="2019-07" db="EMBL/GenBank/DDBJ databases">
        <title>Finished genome of Venturia effusa.</title>
        <authorList>
            <person name="Young C.A."/>
            <person name="Cox M.P."/>
            <person name="Ganley A.R.D."/>
            <person name="David W.J."/>
        </authorList>
    </citation>
    <scope>NUCLEOTIDE SEQUENCE [LARGE SCALE GENOMIC DNA]</scope>
    <source>
        <strain evidence="3">albino</strain>
    </source>
</reference>
<keyword evidence="3" id="KW-1185">Reference proteome</keyword>
<evidence type="ECO:0000313" key="2">
    <source>
        <dbReference type="EMBL" id="QDS73497.1"/>
    </source>
</evidence>
<feature type="signal peptide" evidence="1">
    <location>
        <begin position="1"/>
        <end position="33"/>
    </location>
</feature>
<protein>
    <recommendedName>
        <fullName evidence="4">Secreted protein</fullName>
    </recommendedName>
</protein>
<proteinExistence type="predicted"/>
<dbReference type="AlphaFoldDB" id="A0A517LCX4"/>
<feature type="chain" id="PRO_5022053219" description="Secreted protein" evidence="1">
    <location>
        <begin position="34"/>
        <end position="91"/>
    </location>
</feature>
<evidence type="ECO:0008006" key="4">
    <source>
        <dbReference type="Google" id="ProtNLM"/>
    </source>
</evidence>